<evidence type="ECO:0000313" key="2">
    <source>
        <dbReference type="EMBL" id="ACY16064.1"/>
    </source>
</evidence>
<protein>
    <submittedName>
        <fullName evidence="2">Uncharacterized protein</fullName>
    </submittedName>
</protein>
<dbReference type="RefSeq" id="WP_012828663.1">
    <property type="nucleotide sequence ID" value="NC_013440.1"/>
</dbReference>
<dbReference type="KEGG" id="hoh:Hoch_3562"/>
<feature type="region of interest" description="Disordered" evidence="1">
    <location>
        <begin position="1"/>
        <end position="27"/>
    </location>
</feature>
<gene>
    <name evidence="2" type="ordered locus">Hoch_3562</name>
</gene>
<evidence type="ECO:0000313" key="3">
    <source>
        <dbReference type="Proteomes" id="UP000001880"/>
    </source>
</evidence>
<feature type="compositionally biased region" description="Basic and acidic residues" evidence="1">
    <location>
        <begin position="1"/>
        <end position="17"/>
    </location>
</feature>
<keyword evidence="3" id="KW-1185">Reference proteome</keyword>
<dbReference type="STRING" id="502025.Hoch_3562"/>
<dbReference type="AlphaFoldDB" id="D0LWD2"/>
<accession>D0LWD2</accession>
<name>D0LWD2_HALO1</name>
<dbReference type="Proteomes" id="UP000001880">
    <property type="component" value="Chromosome"/>
</dbReference>
<proteinExistence type="predicted"/>
<dbReference type="HOGENOM" id="CLU_1560807_0_0_7"/>
<sequence>MSSDPSSKKREAARWPEDGAPVPKLPRSRGIKLSLPEILRIVMLAAMLVAVLMLRRPCAESAGMFLESFEPPPDASSEPVHTGLPPGKYIRLSGDMSEEELREKLQLVDQDDEGDAGVAAAEPAKADDSADDGDSEAEAGDEDDDSSDSGKPASASQEDREDVQTAPRPTP</sequence>
<reference evidence="2 3" key="1">
    <citation type="journal article" date="2010" name="Stand. Genomic Sci.">
        <title>Complete genome sequence of Haliangium ochraceum type strain (SMP-2).</title>
        <authorList>
            <consortium name="US DOE Joint Genome Institute (JGI-PGF)"/>
            <person name="Ivanova N."/>
            <person name="Daum C."/>
            <person name="Lang E."/>
            <person name="Abt B."/>
            <person name="Kopitz M."/>
            <person name="Saunders E."/>
            <person name="Lapidus A."/>
            <person name="Lucas S."/>
            <person name="Glavina Del Rio T."/>
            <person name="Nolan M."/>
            <person name="Tice H."/>
            <person name="Copeland A."/>
            <person name="Cheng J.F."/>
            <person name="Chen F."/>
            <person name="Bruce D."/>
            <person name="Goodwin L."/>
            <person name="Pitluck S."/>
            <person name="Mavromatis K."/>
            <person name="Pati A."/>
            <person name="Mikhailova N."/>
            <person name="Chen A."/>
            <person name="Palaniappan K."/>
            <person name="Land M."/>
            <person name="Hauser L."/>
            <person name="Chang Y.J."/>
            <person name="Jeffries C.D."/>
            <person name="Detter J.C."/>
            <person name="Brettin T."/>
            <person name="Rohde M."/>
            <person name="Goker M."/>
            <person name="Bristow J."/>
            <person name="Markowitz V."/>
            <person name="Eisen J.A."/>
            <person name="Hugenholtz P."/>
            <person name="Kyrpides N.C."/>
            <person name="Klenk H.P."/>
        </authorList>
    </citation>
    <scope>NUCLEOTIDE SEQUENCE [LARGE SCALE GENOMIC DNA]</scope>
    <source>
        <strain evidence="3">DSM 14365 / CIP 107738 / JCM 11303 / AJ 13395 / SMP-2</strain>
    </source>
</reference>
<dbReference type="EMBL" id="CP001804">
    <property type="protein sequence ID" value="ACY16064.1"/>
    <property type="molecule type" value="Genomic_DNA"/>
</dbReference>
<evidence type="ECO:0000256" key="1">
    <source>
        <dbReference type="SAM" id="MobiDB-lite"/>
    </source>
</evidence>
<feature type="compositionally biased region" description="Acidic residues" evidence="1">
    <location>
        <begin position="129"/>
        <end position="147"/>
    </location>
</feature>
<organism evidence="2 3">
    <name type="scientific">Haliangium ochraceum (strain DSM 14365 / JCM 11303 / SMP-2)</name>
    <dbReference type="NCBI Taxonomy" id="502025"/>
    <lineage>
        <taxon>Bacteria</taxon>
        <taxon>Pseudomonadati</taxon>
        <taxon>Myxococcota</taxon>
        <taxon>Polyangia</taxon>
        <taxon>Haliangiales</taxon>
        <taxon>Kofleriaceae</taxon>
        <taxon>Haliangium</taxon>
    </lineage>
</organism>
<feature type="region of interest" description="Disordered" evidence="1">
    <location>
        <begin position="66"/>
        <end position="171"/>
    </location>
</feature>